<organism evidence="2 3">
    <name type="scientific">Amycolatopsis arida</name>
    <dbReference type="NCBI Taxonomy" id="587909"/>
    <lineage>
        <taxon>Bacteria</taxon>
        <taxon>Bacillati</taxon>
        <taxon>Actinomycetota</taxon>
        <taxon>Actinomycetes</taxon>
        <taxon>Pseudonocardiales</taxon>
        <taxon>Pseudonocardiaceae</taxon>
        <taxon>Amycolatopsis</taxon>
    </lineage>
</organism>
<dbReference type="OrthoDB" id="149709at2"/>
<dbReference type="SUPFAM" id="SSF55729">
    <property type="entry name" value="Acyl-CoA N-acyltransferases (Nat)"/>
    <property type="match status" value="1"/>
</dbReference>
<accession>A0A1I6AF73</accession>
<dbReference type="AlphaFoldDB" id="A0A1I6AF73"/>
<dbReference type="STRING" id="587909.SAMN05421810_11268"/>
<sequence>MTDLVRAQAERFAALDPRLPPFDDPPEGEELSAALPDGREVGGVLYRAYHGPGTPESLWAARENWELTPVLGNTGAAGMAALLGALRRRLDHTATGADSACVVAWPSRDADVTRVLLDHGLVPLNALAVRPNRPPEAEAPNGVLVRRARPVDEEEVVALRLAELEYSALVGSNVLRQDAVDVVTADVRRGLVFGGRSWLAEMDGVAVGLASCGWSTPAPGSAIAGRLTEGRWGYVGTLSVRRDARGGGVGRALMAVAHRELNLDDVPGTFLFYSPVNPLSSVFWHRQGYRPLWTFWEVRPAGALR</sequence>
<reference evidence="3" key="1">
    <citation type="submission" date="2016-10" db="EMBL/GenBank/DDBJ databases">
        <authorList>
            <person name="Varghese N."/>
            <person name="Submissions S."/>
        </authorList>
    </citation>
    <scope>NUCLEOTIDE SEQUENCE [LARGE SCALE GENOMIC DNA]</scope>
    <source>
        <strain evidence="3">CGMCC 4.5579</strain>
    </source>
</reference>
<dbReference type="Pfam" id="PF00583">
    <property type="entry name" value="Acetyltransf_1"/>
    <property type="match status" value="1"/>
</dbReference>
<dbReference type="Gene3D" id="3.40.630.30">
    <property type="match status" value="1"/>
</dbReference>
<dbReference type="GO" id="GO:0016747">
    <property type="term" value="F:acyltransferase activity, transferring groups other than amino-acyl groups"/>
    <property type="evidence" value="ECO:0007669"/>
    <property type="project" value="InterPro"/>
</dbReference>
<dbReference type="InterPro" id="IPR000182">
    <property type="entry name" value="GNAT_dom"/>
</dbReference>
<evidence type="ECO:0000313" key="3">
    <source>
        <dbReference type="Proteomes" id="UP000198727"/>
    </source>
</evidence>
<keyword evidence="2" id="KW-0808">Transferase</keyword>
<proteinExistence type="predicted"/>
<name>A0A1I6AF73_9PSEU</name>
<dbReference type="PROSITE" id="PS51186">
    <property type="entry name" value="GNAT"/>
    <property type="match status" value="1"/>
</dbReference>
<dbReference type="CDD" id="cd04301">
    <property type="entry name" value="NAT_SF"/>
    <property type="match status" value="1"/>
</dbReference>
<evidence type="ECO:0000259" key="1">
    <source>
        <dbReference type="PROSITE" id="PS51186"/>
    </source>
</evidence>
<dbReference type="InterPro" id="IPR016181">
    <property type="entry name" value="Acyl_CoA_acyltransferase"/>
</dbReference>
<evidence type="ECO:0000313" key="2">
    <source>
        <dbReference type="EMBL" id="SFQ67358.1"/>
    </source>
</evidence>
<feature type="domain" description="N-acetyltransferase" evidence="1">
    <location>
        <begin position="143"/>
        <end position="305"/>
    </location>
</feature>
<dbReference type="Proteomes" id="UP000198727">
    <property type="component" value="Unassembled WGS sequence"/>
</dbReference>
<keyword evidence="3" id="KW-1185">Reference proteome</keyword>
<protein>
    <submittedName>
        <fullName evidence="2">Acetyltransferase (GNAT) family protein</fullName>
    </submittedName>
</protein>
<dbReference type="RefSeq" id="WP_092535888.1">
    <property type="nucleotide sequence ID" value="NZ_FOWW01000012.1"/>
</dbReference>
<gene>
    <name evidence="2" type="ORF">SAMN05421810_11268</name>
</gene>
<dbReference type="EMBL" id="FOWW01000012">
    <property type="protein sequence ID" value="SFQ67358.1"/>
    <property type="molecule type" value="Genomic_DNA"/>
</dbReference>